<comment type="subcellular location">
    <subcellularLocation>
        <location evidence="1">Membrane</location>
        <topology evidence="1">Multi-pass membrane protein</topology>
    </subcellularLocation>
</comment>
<feature type="transmembrane region" description="Helical" evidence="7">
    <location>
        <begin position="70"/>
        <end position="91"/>
    </location>
</feature>
<dbReference type="Proteomes" id="UP001205566">
    <property type="component" value="Unassembled WGS sequence"/>
</dbReference>
<keyword evidence="9" id="KW-1185">Reference proteome</keyword>
<evidence type="ECO:0000256" key="4">
    <source>
        <dbReference type="ARBA" id="ARBA00022692"/>
    </source>
</evidence>
<proteinExistence type="inferred from homology"/>
<evidence type="ECO:0000256" key="3">
    <source>
        <dbReference type="ARBA" id="ARBA00022448"/>
    </source>
</evidence>
<dbReference type="Pfam" id="PF00375">
    <property type="entry name" value="SDF"/>
    <property type="match status" value="1"/>
</dbReference>
<dbReference type="SUPFAM" id="SSF118215">
    <property type="entry name" value="Proton glutamate symport protein"/>
    <property type="match status" value="1"/>
</dbReference>
<comment type="similarity">
    <text evidence="2">Belongs to the dicarboxylate/amino acid:cation symporter (DAACS) (TC 2.A.23) family.</text>
</comment>
<name>A0ABT1NZY5_9GAMM</name>
<feature type="transmembrane region" description="Helical" evidence="7">
    <location>
        <begin position="184"/>
        <end position="202"/>
    </location>
</feature>
<feature type="transmembrane region" description="Helical" evidence="7">
    <location>
        <begin position="6"/>
        <end position="22"/>
    </location>
</feature>
<dbReference type="EMBL" id="JACASI010000025">
    <property type="protein sequence ID" value="MCQ3829437.1"/>
    <property type="molecule type" value="Genomic_DNA"/>
</dbReference>
<accession>A0ABT1NZY5</accession>
<dbReference type="PANTHER" id="PTHR42865">
    <property type="entry name" value="PROTON/GLUTAMATE-ASPARTATE SYMPORTER"/>
    <property type="match status" value="1"/>
</dbReference>
<dbReference type="PRINTS" id="PR00173">
    <property type="entry name" value="EDTRNSPORT"/>
</dbReference>
<dbReference type="PANTHER" id="PTHR42865:SF5">
    <property type="entry name" value="L-CYSTINE TRANSPORTER TCYP"/>
    <property type="match status" value="1"/>
</dbReference>
<keyword evidence="5 7" id="KW-1133">Transmembrane helix</keyword>
<gene>
    <name evidence="8" type="ORF">HXX02_08255</name>
</gene>
<feature type="transmembrane region" description="Helical" evidence="7">
    <location>
        <begin position="223"/>
        <end position="246"/>
    </location>
</feature>
<feature type="transmembrane region" description="Helical" evidence="7">
    <location>
        <begin position="103"/>
        <end position="129"/>
    </location>
</feature>
<evidence type="ECO:0000256" key="1">
    <source>
        <dbReference type="ARBA" id="ARBA00004141"/>
    </source>
</evidence>
<sequence length="459" mass="48437">MQLSAFLLLAFYLLLLWPLARWHRSRHSLAPAVFAGLLLGVLLGGLMHLAEGWGVNVPWVLDWVGLLGDGYVNLLHLLVMPLVLISILAAVVKVSNTRSLGKISVSVLAVLLGTTAVAALIGVVIAHLFGLSAEGLVEGAREAARVEVLNERMGRVSDLSIPEILTSFIPRNIFADLAGQRDTSVIAVVIFAVLLGLAALAVRRENREQGAAIEHFVSVAQAWVMKLVRLIMAFTPYGVMALVTVLVAKSSWTDIFNLFNFVLASFVAIALMFVVHALLLLVNGISPLFYFAKVWPVLVFAFSSRSSAATIPLNVETQIDELKNSPAIANFSASFGATIGQNGCAGIYPAMLAVMVAVPLGIDVFDPVWLTSLIAVIVISSFGIAGVGGGATFAALVVLPTMGLPVQIAALLISVEPLIDMARTALNVNGAMTAGTLTQRWLGDGSGDGAEGGEGREAV</sequence>
<evidence type="ECO:0000256" key="6">
    <source>
        <dbReference type="ARBA" id="ARBA00023136"/>
    </source>
</evidence>
<feature type="transmembrane region" description="Helical" evidence="7">
    <location>
        <begin position="258"/>
        <end position="282"/>
    </location>
</feature>
<evidence type="ECO:0000256" key="5">
    <source>
        <dbReference type="ARBA" id="ARBA00022989"/>
    </source>
</evidence>
<dbReference type="InterPro" id="IPR001991">
    <property type="entry name" value="Na-dicarboxylate_symporter"/>
</dbReference>
<keyword evidence="3" id="KW-0813">Transport</keyword>
<dbReference type="RefSeq" id="WP_255874285.1">
    <property type="nucleotide sequence ID" value="NZ_JACASI010000025.1"/>
</dbReference>
<feature type="transmembrane region" description="Helical" evidence="7">
    <location>
        <begin position="335"/>
        <end position="356"/>
    </location>
</feature>
<keyword evidence="4 7" id="KW-0812">Transmembrane</keyword>
<evidence type="ECO:0000256" key="2">
    <source>
        <dbReference type="ARBA" id="ARBA00006148"/>
    </source>
</evidence>
<keyword evidence="6 7" id="KW-0472">Membrane</keyword>
<evidence type="ECO:0000256" key="7">
    <source>
        <dbReference type="SAM" id="Phobius"/>
    </source>
</evidence>
<evidence type="ECO:0000313" key="8">
    <source>
        <dbReference type="EMBL" id="MCQ3829437.1"/>
    </source>
</evidence>
<comment type="caution">
    <text evidence="8">The sequence shown here is derived from an EMBL/GenBank/DDBJ whole genome shotgun (WGS) entry which is preliminary data.</text>
</comment>
<feature type="transmembrane region" description="Helical" evidence="7">
    <location>
        <begin position="368"/>
        <end position="387"/>
    </location>
</feature>
<reference evidence="8" key="1">
    <citation type="thesis" date="2020" institute="Technische Universitat Dresden" country="Dresden, Germany">
        <title>The Agarolytic System of Microbulbifer elongatus PORT2, Isolated from Batu Karas, Pangandaran West Java Indonesia.</title>
        <authorList>
            <person name="Anggraeni S.R."/>
        </authorList>
    </citation>
    <scope>NUCLEOTIDE SEQUENCE</scope>
    <source>
        <strain evidence="8">PORT2</strain>
    </source>
</reference>
<dbReference type="Gene3D" id="1.10.3860.10">
    <property type="entry name" value="Sodium:dicarboxylate symporter"/>
    <property type="match status" value="1"/>
</dbReference>
<feature type="transmembrane region" description="Helical" evidence="7">
    <location>
        <begin position="29"/>
        <end position="50"/>
    </location>
</feature>
<feature type="transmembrane region" description="Helical" evidence="7">
    <location>
        <begin position="393"/>
        <end position="413"/>
    </location>
</feature>
<organism evidence="8 9">
    <name type="scientific">Microbulbifer elongatus</name>
    <dbReference type="NCBI Taxonomy" id="86173"/>
    <lineage>
        <taxon>Bacteria</taxon>
        <taxon>Pseudomonadati</taxon>
        <taxon>Pseudomonadota</taxon>
        <taxon>Gammaproteobacteria</taxon>
        <taxon>Cellvibrionales</taxon>
        <taxon>Microbulbiferaceae</taxon>
        <taxon>Microbulbifer</taxon>
    </lineage>
</organism>
<protein>
    <submittedName>
        <fullName evidence="8">Cation:dicarboxylase symporter family transporter</fullName>
    </submittedName>
</protein>
<dbReference type="InterPro" id="IPR036458">
    <property type="entry name" value="Na:dicarbo_symporter_sf"/>
</dbReference>
<evidence type="ECO:0000313" key="9">
    <source>
        <dbReference type="Proteomes" id="UP001205566"/>
    </source>
</evidence>